<dbReference type="NCBIfam" id="TIGR00756">
    <property type="entry name" value="PPR"/>
    <property type="match status" value="2"/>
</dbReference>
<reference evidence="4 5" key="1">
    <citation type="submission" date="2020-08" db="EMBL/GenBank/DDBJ databases">
        <title>Plant Genome Project.</title>
        <authorList>
            <person name="Zhang R.-G."/>
        </authorList>
    </citation>
    <scope>NUCLEOTIDE SEQUENCE [LARGE SCALE GENOMIC DNA]</scope>
    <source>
        <tissue evidence="4">Rhizome</tissue>
    </source>
</reference>
<dbReference type="EMBL" id="JACMSC010000001">
    <property type="protein sequence ID" value="KAG6536587.1"/>
    <property type="molecule type" value="Genomic_DNA"/>
</dbReference>
<dbReference type="GO" id="GO:0003723">
    <property type="term" value="F:RNA binding"/>
    <property type="evidence" value="ECO:0007669"/>
    <property type="project" value="InterPro"/>
</dbReference>
<evidence type="ECO:0000313" key="4">
    <source>
        <dbReference type="EMBL" id="KAG6536587.1"/>
    </source>
</evidence>
<gene>
    <name evidence="4" type="ORF">ZIOFF_001645</name>
</gene>
<evidence type="ECO:0000256" key="1">
    <source>
        <dbReference type="ARBA" id="ARBA00022737"/>
    </source>
</evidence>
<dbReference type="FunFam" id="1.25.40.10:FF:000031">
    <property type="entry name" value="Pentatricopeptide repeat-containing protein mitochondrial"/>
    <property type="match status" value="1"/>
</dbReference>
<feature type="compositionally biased region" description="Basic and acidic residues" evidence="3">
    <location>
        <begin position="92"/>
        <end position="113"/>
    </location>
</feature>
<dbReference type="Proteomes" id="UP000734854">
    <property type="component" value="Unassembled WGS sequence"/>
</dbReference>
<evidence type="ECO:0008006" key="6">
    <source>
        <dbReference type="Google" id="ProtNLM"/>
    </source>
</evidence>
<dbReference type="InterPro" id="IPR002885">
    <property type="entry name" value="PPR_rpt"/>
</dbReference>
<name>A0A8J5HVP3_ZINOF</name>
<dbReference type="InterPro" id="IPR011990">
    <property type="entry name" value="TPR-like_helical_dom_sf"/>
</dbReference>
<proteinExistence type="predicted"/>
<evidence type="ECO:0000313" key="5">
    <source>
        <dbReference type="Proteomes" id="UP000734854"/>
    </source>
</evidence>
<comment type="caution">
    <text evidence="4">The sequence shown here is derived from an EMBL/GenBank/DDBJ whole genome shotgun (WGS) entry which is preliminary data.</text>
</comment>
<feature type="region of interest" description="Disordered" evidence="3">
    <location>
        <begin position="29"/>
        <end position="113"/>
    </location>
</feature>
<dbReference type="PROSITE" id="PS51375">
    <property type="entry name" value="PPR"/>
    <property type="match status" value="2"/>
</dbReference>
<dbReference type="PANTHER" id="PTHR47926:SF537">
    <property type="entry name" value="PENTACOTRIPEPTIDE-REPEAT REGION OF PRORP DOMAIN-CONTAINING PROTEIN"/>
    <property type="match status" value="1"/>
</dbReference>
<keyword evidence="5" id="KW-1185">Reference proteome</keyword>
<dbReference type="InterPro" id="IPR046960">
    <property type="entry name" value="PPR_At4g14850-like_plant"/>
</dbReference>
<feature type="compositionally biased region" description="Basic residues" evidence="3">
    <location>
        <begin position="66"/>
        <end position="83"/>
    </location>
</feature>
<protein>
    <recommendedName>
        <fullName evidence="6">Pentatricopeptide repeat-containing protein</fullName>
    </recommendedName>
</protein>
<feature type="repeat" description="PPR" evidence="2">
    <location>
        <begin position="156"/>
        <end position="190"/>
    </location>
</feature>
<keyword evidence="1" id="KW-0677">Repeat</keyword>
<evidence type="ECO:0000256" key="2">
    <source>
        <dbReference type="PROSITE-ProRule" id="PRU00708"/>
    </source>
</evidence>
<dbReference type="Pfam" id="PF01535">
    <property type="entry name" value="PPR"/>
    <property type="match status" value="1"/>
</dbReference>
<dbReference type="PANTHER" id="PTHR47926">
    <property type="entry name" value="PENTATRICOPEPTIDE REPEAT-CONTAINING PROTEIN"/>
    <property type="match status" value="1"/>
</dbReference>
<evidence type="ECO:0000256" key="3">
    <source>
        <dbReference type="SAM" id="MobiDB-lite"/>
    </source>
</evidence>
<accession>A0A8J5HVP3</accession>
<dbReference type="GO" id="GO:0009451">
    <property type="term" value="P:RNA modification"/>
    <property type="evidence" value="ECO:0007669"/>
    <property type="project" value="InterPro"/>
</dbReference>
<feature type="compositionally biased region" description="Basic and acidic residues" evidence="3">
    <location>
        <begin position="48"/>
        <end position="61"/>
    </location>
</feature>
<dbReference type="Gene3D" id="1.25.40.10">
    <property type="entry name" value="Tetratricopeptide repeat domain"/>
    <property type="match status" value="2"/>
</dbReference>
<feature type="compositionally biased region" description="Low complexity" evidence="3">
    <location>
        <begin position="29"/>
        <end position="46"/>
    </location>
</feature>
<dbReference type="Pfam" id="PF13041">
    <property type="entry name" value="PPR_2"/>
    <property type="match status" value="1"/>
</dbReference>
<sequence>MVHSGSHTPASPRLPAARQLLATAGCAWPRPARACPRPARACPRPARAGRESRDGERERSESVLLTKRKPSTADRRRSRRRRSVMWPKPGNRRWEEGGTGEREERKERREKESGSDALSVNVIVCKLYAKFVVKDLEALSLFYGVEKLFDEMPSRNVVSWSAMITAYAHGDCPSQALALFERMRRLDVKSNCATIVSFHSACSQMGALEQDMYAKCGCVDSANEVFDALVPKDVLSWTAMIGGLVVNEYAAKALELFDQMEMEGIKPNEVTFVVALCGCSHVGLVEKARNSNSVLAPFPFHRSVPEINTSSVYIFIYATYVIFHSCTTSTLQLS</sequence>
<organism evidence="4 5">
    <name type="scientific">Zingiber officinale</name>
    <name type="common">Ginger</name>
    <name type="synonym">Amomum zingiber</name>
    <dbReference type="NCBI Taxonomy" id="94328"/>
    <lineage>
        <taxon>Eukaryota</taxon>
        <taxon>Viridiplantae</taxon>
        <taxon>Streptophyta</taxon>
        <taxon>Embryophyta</taxon>
        <taxon>Tracheophyta</taxon>
        <taxon>Spermatophyta</taxon>
        <taxon>Magnoliopsida</taxon>
        <taxon>Liliopsida</taxon>
        <taxon>Zingiberales</taxon>
        <taxon>Zingiberaceae</taxon>
        <taxon>Zingiber</taxon>
    </lineage>
</organism>
<dbReference type="AlphaFoldDB" id="A0A8J5HVP3"/>
<feature type="repeat" description="PPR" evidence="2">
    <location>
        <begin position="233"/>
        <end position="267"/>
    </location>
</feature>